<dbReference type="AlphaFoldDB" id="A0A6J6FIY2"/>
<accession>A0A6J6FIY2</accession>
<evidence type="ECO:0000256" key="1">
    <source>
        <dbReference type="SAM" id="Phobius"/>
    </source>
</evidence>
<evidence type="ECO:0000313" key="4">
    <source>
        <dbReference type="EMBL" id="CAB4858640.1"/>
    </source>
</evidence>
<proteinExistence type="predicted"/>
<reference evidence="3" key="1">
    <citation type="submission" date="2020-05" db="EMBL/GenBank/DDBJ databases">
        <authorList>
            <person name="Chiriac C."/>
            <person name="Salcher M."/>
            <person name="Ghai R."/>
            <person name="Kavagutti S V."/>
        </authorList>
    </citation>
    <scope>NUCLEOTIDE SEQUENCE</scope>
</reference>
<keyword evidence="1" id="KW-0472">Membrane</keyword>
<organism evidence="3">
    <name type="scientific">freshwater metagenome</name>
    <dbReference type="NCBI Taxonomy" id="449393"/>
    <lineage>
        <taxon>unclassified sequences</taxon>
        <taxon>metagenomes</taxon>
        <taxon>ecological metagenomes</taxon>
    </lineage>
</organism>
<sequence length="52" mass="5903">MYSALWRVLPGPRWLKVIEAVVLGIVILSVCAEWVFPWVAENFIQSETTVGQ</sequence>
<evidence type="ECO:0000313" key="3">
    <source>
        <dbReference type="EMBL" id="CAB4586954.1"/>
    </source>
</evidence>
<name>A0A6J6FIY2_9ZZZZ</name>
<keyword evidence="1" id="KW-0812">Transmembrane</keyword>
<dbReference type="EMBL" id="CAEZSG010000005">
    <property type="protein sequence ID" value="CAB4530871.1"/>
    <property type="molecule type" value="Genomic_DNA"/>
</dbReference>
<evidence type="ECO:0000313" key="2">
    <source>
        <dbReference type="EMBL" id="CAB4530871.1"/>
    </source>
</evidence>
<feature type="transmembrane region" description="Helical" evidence="1">
    <location>
        <begin position="20"/>
        <end position="40"/>
    </location>
</feature>
<dbReference type="EMBL" id="CAFBLF010000028">
    <property type="protein sequence ID" value="CAB4858640.1"/>
    <property type="molecule type" value="Genomic_DNA"/>
</dbReference>
<dbReference type="EMBL" id="CAEZTZ010000086">
    <property type="protein sequence ID" value="CAB4586954.1"/>
    <property type="molecule type" value="Genomic_DNA"/>
</dbReference>
<protein>
    <submittedName>
        <fullName evidence="3">Unannotated protein</fullName>
    </submittedName>
</protein>
<gene>
    <name evidence="2" type="ORF">UFOPK1413_00058</name>
    <name evidence="3" type="ORF">UFOPK1767_00701</name>
    <name evidence="4" type="ORF">UFOPK3339_00292</name>
</gene>
<keyword evidence="1" id="KW-1133">Transmembrane helix</keyword>